<reference evidence="2" key="1">
    <citation type="submission" date="2016-06" db="EMBL/GenBank/DDBJ databases">
        <title>Parallel loss of symbiosis genes in relatives of nitrogen-fixing non-legume Parasponia.</title>
        <authorList>
            <person name="Van Velzen R."/>
            <person name="Holmer R."/>
            <person name="Bu F."/>
            <person name="Rutten L."/>
            <person name="Van Zeijl A."/>
            <person name="Liu W."/>
            <person name="Santuari L."/>
            <person name="Cao Q."/>
            <person name="Sharma T."/>
            <person name="Shen D."/>
            <person name="Roswanjaya Y."/>
            <person name="Wardhani T."/>
            <person name="Kalhor M.S."/>
            <person name="Jansen J."/>
            <person name="Van den Hoogen J."/>
            <person name="Gungor B."/>
            <person name="Hartog M."/>
            <person name="Hontelez J."/>
            <person name="Verver J."/>
            <person name="Yang W.-C."/>
            <person name="Schijlen E."/>
            <person name="Repin R."/>
            <person name="Schilthuizen M."/>
            <person name="Schranz E."/>
            <person name="Heidstra R."/>
            <person name="Miyata K."/>
            <person name="Fedorova E."/>
            <person name="Kohlen W."/>
            <person name="Bisseling T."/>
            <person name="Smit S."/>
            <person name="Geurts R."/>
        </authorList>
    </citation>
    <scope>NUCLEOTIDE SEQUENCE [LARGE SCALE GENOMIC DNA]</scope>
    <source>
        <strain evidence="2">cv. RG33-2</strain>
    </source>
</reference>
<dbReference type="InParanoid" id="A0A2P5AV59"/>
<proteinExistence type="predicted"/>
<organism evidence="1 2">
    <name type="scientific">Trema orientale</name>
    <name type="common">Charcoal tree</name>
    <name type="synonym">Celtis orientalis</name>
    <dbReference type="NCBI Taxonomy" id="63057"/>
    <lineage>
        <taxon>Eukaryota</taxon>
        <taxon>Viridiplantae</taxon>
        <taxon>Streptophyta</taxon>
        <taxon>Embryophyta</taxon>
        <taxon>Tracheophyta</taxon>
        <taxon>Spermatophyta</taxon>
        <taxon>Magnoliopsida</taxon>
        <taxon>eudicotyledons</taxon>
        <taxon>Gunneridae</taxon>
        <taxon>Pentapetalae</taxon>
        <taxon>rosids</taxon>
        <taxon>fabids</taxon>
        <taxon>Rosales</taxon>
        <taxon>Cannabaceae</taxon>
        <taxon>Trema</taxon>
    </lineage>
</organism>
<protein>
    <submittedName>
        <fullName evidence="1">Uncharacterized protein</fullName>
    </submittedName>
</protein>
<evidence type="ECO:0000313" key="1">
    <source>
        <dbReference type="EMBL" id="PON40450.1"/>
    </source>
</evidence>
<sequence>VARSQLYNRMMQQHAPTRLIYKGCDDTALSRVEGAMQRRPKLAIWKRSL</sequence>
<feature type="non-terminal residue" evidence="1">
    <location>
        <position position="1"/>
    </location>
</feature>
<dbReference type="Proteomes" id="UP000237000">
    <property type="component" value="Unassembled WGS sequence"/>
</dbReference>
<comment type="caution">
    <text evidence="1">The sequence shown here is derived from an EMBL/GenBank/DDBJ whole genome shotgun (WGS) entry which is preliminary data.</text>
</comment>
<dbReference type="EMBL" id="JXTC01000687">
    <property type="protein sequence ID" value="PON40450.1"/>
    <property type="molecule type" value="Genomic_DNA"/>
</dbReference>
<gene>
    <name evidence="1" type="ORF">TorRG33x02_340270</name>
</gene>
<accession>A0A2P5AV59</accession>
<dbReference type="AlphaFoldDB" id="A0A2P5AV59"/>
<name>A0A2P5AV59_TREOI</name>
<evidence type="ECO:0000313" key="2">
    <source>
        <dbReference type="Proteomes" id="UP000237000"/>
    </source>
</evidence>
<keyword evidence="2" id="KW-1185">Reference proteome</keyword>